<reference evidence="1 2" key="2">
    <citation type="journal article" date="2022" name="Mol. Ecol. Resour.">
        <title>The genomes of chicory, endive, great burdock and yacon provide insights into Asteraceae paleo-polyploidization history and plant inulin production.</title>
        <authorList>
            <person name="Fan W."/>
            <person name="Wang S."/>
            <person name="Wang H."/>
            <person name="Wang A."/>
            <person name="Jiang F."/>
            <person name="Liu H."/>
            <person name="Zhao H."/>
            <person name="Xu D."/>
            <person name="Zhang Y."/>
        </authorList>
    </citation>
    <scope>NUCLEOTIDE SEQUENCE [LARGE SCALE GENOMIC DNA]</scope>
    <source>
        <strain evidence="2">cv. Punajuju</strain>
        <tissue evidence="1">Leaves</tissue>
    </source>
</reference>
<gene>
    <name evidence="1" type="ORF">L2E82_10404</name>
</gene>
<reference evidence="2" key="1">
    <citation type="journal article" date="2022" name="Mol. Ecol. Resour.">
        <title>The genomes of chicory, endive, great burdock and yacon provide insights into Asteraceae palaeo-polyploidization history and plant inulin production.</title>
        <authorList>
            <person name="Fan W."/>
            <person name="Wang S."/>
            <person name="Wang H."/>
            <person name="Wang A."/>
            <person name="Jiang F."/>
            <person name="Liu H."/>
            <person name="Zhao H."/>
            <person name="Xu D."/>
            <person name="Zhang Y."/>
        </authorList>
    </citation>
    <scope>NUCLEOTIDE SEQUENCE [LARGE SCALE GENOMIC DNA]</scope>
    <source>
        <strain evidence="2">cv. Punajuju</strain>
    </source>
</reference>
<keyword evidence="2" id="KW-1185">Reference proteome</keyword>
<sequence>MAGSSFANDNTSSTLMLKIKANQNLIIDLNSSHYSEYIRPMIECLKYSPIATALTASATVPISLLSVAYSTAFYNKAEEFVSFEVGSVKTKISKSRFSKLLGFTAAEDLIDPETLQPVTLLRLFYQMGYKGDITQLSKFTKKGLPPQWNALFTILFKSFSERTTGTDSASKLFYSFFYGLYNAVNLDYGSILWSQFVENVNYRLRHQEISCARFWSLVVQRTIEKHNIHIMTDSVMSVIPTLPTATFITSKAEDFDFIGDIPMAMLDRVPKDVNCIVDYCKKTTFSVRNLDDKVQLAFDKLENPRKVTKRKGRGAASDTEKQSKRSERLRKMVIQPQSEDDNSDDHIVTNPLDDDLDENKGPHQRPPSPTPETTPKPTPPVSPKHQTPPKSPTLHQSPPKSPPPKSPPRQESPPNSPSQKSPPRKSPTPEATTHNSSKIQEPTSEQEDEDVLIFDDQDDLADYIESPFNVRFHDSEPSAPMTQEQFQELSTKLDKLLETQQGPSTSDCQSQLDTQKTQVEALISANVKLVEEFSTNMEKANGSMEENAKKVATLESKILDFMKAYNESTQSYNDKMQKVIHGFAETLKAEKEAIATLRSDLQQANSDLAFALRSKISYETI</sequence>
<organism evidence="1 2">
    <name type="scientific">Cichorium intybus</name>
    <name type="common">Chicory</name>
    <dbReference type="NCBI Taxonomy" id="13427"/>
    <lineage>
        <taxon>Eukaryota</taxon>
        <taxon>Viridiplantae</taxon>
        <taxon>Streptophyta</taxon>
        <taxon>Embryophyta</taxon>
        <taxon>Tracheophyta</taxon>
        <taxon>Spermatophyta</taxon>
        <taxon>Magnoliopsida</taxon>
        <taxon>eudicotyledons</taxon>
        <taxon>Gunneridae</taxon>
        <taxon>Pentapetalae</taxon>
        <taxon>asterids</taxon>
        <taxon>campanulids</taxon>
        <taxon>Asterales</taxon>
        <taxon>Asteraceae</taxon>
        <taxon>Cichorioideae</taxon>
        <taxon>Cichorieae</taxon>
        <taxon>Cichoriinae</taxon>
        <taxon>Cichorium</taxon>
    </lineage>
</organism>
<protein>
    <submittedName>
        <fullName evidence="1">Uncharacterized protein</fullName>
    </submittedName>
</protein>
<evidence type="ECO:0000313" key="1">
    <source>
        <dbReference type="EMBL" id="KAI3780423.1"/>
    </source>
</evidence>
<comment type="caution">
    <text evidence="1">The sequence shown here is derived from an EMBL/GenBank/DDBJ whole genome shotgun (WGS) entry which is preliminary data.</text>
</comment>
<name>A0ACB9GBH9_CICIN</name>
<dbReference type="Proteomes" id="UP001055811">
    <property type="component" value="Linkage Group LG02"/>
</dbReference>
<evidence type="ECO:0000313" key="2">
    <source>
        <dbReference type="Proteomes" id="UP001055811"/>
    </source>
</evidence>
<proteinExistence type="predicted"/>
<accession>A0ACB9GBH9</accession>
<dbReference type="EMBL" id="CM042010">
    <property type="protein sequence ID" value="KAI3780423.1"/>
    <property type="molecule type" value="Genomic_DNA"/>
</dbReference>